<dbReference type="EMBL" id="QQXK01000033">
    <property type="protein sequence ID" value="RII41215.1"/>
    <property type="molecule type" value="Genomic_DNA"/>
</dbReference>
<evidence type="ECO:0000256" key="1">
    <source>
        <dbReference type="SAM" id="MobiDB-lite"/>
    </source>
</evidence>
<feature type="region of interest" description="Disordered" evidence="1">
    <location>
        <begin position="1"/>
        <end position="31"/>
    </location>
</feature>
<keyword evidence="2" id="KW-0812">Transmembrane</keyword>
<evidence type="ECO:0008006" key="5">
    <source>
        <dbReference type="Google" id="ProtNLM"/>
    </source>
</evidence>
<protein>
    <recommendedName>
        <fullName evidence="5">DUF485 domain-containing protein</fullName>
    </recommendedName>
</protein>
<keyword evidence="2" id="KW-0472">Membrane</keyword>
<proteinExistence type="predicted"/>
<evidence type="ECO:0000313" key="3">
    <source>
        <dbReference type="EMBL" id="RII41215.1"/>
    </source>
</evidence>
<accession>A0A399J6V4</accession>
<feature type="transmembrane region" description="Helical" evidence="2">
    <location>
        <begin position="120"/>
        <end position="141"/>
    </location>
</feature>
<reference evidence="3 4" key="1">
    <citation type="submission" date="2018-07" db="EMBL/GenBank/DDBJ databases">
        <title>Arthrobacter sp. nov., isolated from raw cow's milk with high bacterial count.</title>
        <authorList>
            <person name="Hahne J."/>
            <person name="Isele D."/>
            <person name="Lipski A."/>
        </authorList>
    </citation>
    <scope>NUCLEOTIDE SEQUENCE [LARGE SCALE GENOMIC DNA]</scope>
    <source>
        <strain evidence="3 4">JZ R-35</strain>
    </source>
</reference>
<organism evidence="3 4">
    <name type="scientific">Galactobacter valiniphilus</name>
    <dbReference type="NCBI Taxonomy" id="2676122"/>
    <lineage>
        <taxon>Bacteria</taxon>
        <taxon>Bacillati</taxon>
        <taxon>Actinomycetota</taxon>
        <taxon>Actinomycetes</taxon>
        <taxon>Micrococcales</taxon>
        <taxon>Micrococcaceae</taxon>
        <taxon>Galactobacter</taxon>
    </lineage>
</organism>
<sequence length="157" mass="16069">MSAAGQGHDDAGPGQGGRLASPASPGDAPATHAGALAAVEAALGAPAPGRTRLSSEERREGAEEVLSAENYYAAALRRAQLRLSVTVAAAFLAVVSVLAVAAASWDLLESVRPAGLPLSWWLIGVALYPLVIGAALLYQAASLRLERRYQRVSGEAA</sequence>
<dbReference type="AlphaFoldDB" id="A0A399J6V4"/>
<keyword evidence="4" id="KW-1185">Reference proteome</keyword>
<dbReference type="RefSeq" id="WP_119425710.1">
    <property type="nucleotide sequence ID" value="NZ_QQXK01000033.1"/>
</dbReference>
<dbReference type="Proteomes" id="UP000265419">
    <property type="component" value="Unassembled WGS sequence"/>
</dbReference>
<comment type="caution">
    <text evidence="3">The sequence shown here is derived from an EMBL/GenBank/DDBJ whole genome shotgun (WGS) entry which is preliminary data.</text>
</comment>
<evidence type="ECO:0000313" key="4">
    <source>
        <dbReference type="Proteomes" id="UP000265419"/>
    </source>
</evidence>
<evidence type="ECO:0000256" key="2">
    <source>
        <dbReference type="SAM" id="Phobius"/>
    </source>
</evidence>
<feature type="transmembrane region" description="Helical" evidence="2">
    <location>
        <begin position="85"/>
        <end position="108"/>
    </location>
</feature>
<gene>
    <name evidence="3" type="ORF">DWB68_13865</name>
</gene>
<keyword evidence="2" id="KW-1133">Transmembrane helix</keyword>
<name>A0A399J6V4_9MICC</name>